<dbReference type="Proteomes" id="UP000499080">
    <property type="component" value="Unassembled WGS sequence"/>
</dbReference>
<name>A0A4Y2W969_ARAVE</name>
<dbReference type="GO" id="GO:0003676">
    <property type="term" value="F:nucleic acid binding"/>
    <property type="evidence" value="ECO:0007669"/>
    <property type="project" value="InterPro"/>
</dbReference>
<gene>
    <name evidence="1" type="ORF">AVEN_67243_1</name>
</gene>
<sequence>MVIWSDESSFTLFQTTGRVFVWRTPAEAFHVDCLVSTVKHGGGSVLVWGAISCRGLGHSHCFLENVLYSKMTTPLYTARCVQTWLDEHNEVEHLTWCPQYPDLNIIEPLWGFLENKVHARFPPPLNSRQLCRRSDCEFP</sequence>
<evidence type="ECO:0000313" key="2">
    <source>
        <dbReference type="Proteomes" id="UP000499080"/>
    </source>
</evidence>
<dbReference type="Gene3D" id="3.30.420.10">
    <property type="entry name" value="Ribonuclease H-like superfamily/Ribonuclease H"/>
    <property type="match status" value="1"/>
</dbReference>
<keyword evidence="2" id="KW-1185">Reference proteome</keyword>
<protein>
    <recommendedName>
        <fullName evidence="3">Tc1-like transposase DDE domain-containing protein</fullName>
    </recommendedName>
</protein>
<reference evidence="1 2" key="1">
    <citation type="journal article" date="2019" name="Sci. Rep.">
        <title>Orb-weaving spider Araneus ventricosus genome elucidates the spidroin gene catalogue.</title>
        <authorList>
            <person name="Kono N."/>
            <person name="Nakamura H."/>
            <person name="Ohtoshi R."/>
            <person name="Moran D.A.P."/>
            <person name="Shinohara A."/>
            <person name="Yoshida Y."/>
            <person name="Fujiwara M."/>
            <person name="Mori M."/>
            <person name="Tomita M."/>
            <person name="Arakawa K."/>
        </authorList>
    </citation>
    <scope>NUCLEOTIDE SEQUENCE [LARGE SCALE GENOMIC DNA]</scope>
</reference>
<dbReference type="InterPro" id="IPR036397">
    <property type="entry name" value="RNaseH_sf"/>
</dbReference>
<organism evidence="1 2">
    <name type="scientific">Araneus ventricosus</name>
    <name type="common">Orbweaver spider</name>
    <name type="synonym">Epeira ventricosa</name>
    <dbReference type="NCBI Taxonomy" id="182803"/>
    <lineage>
        <taxon>Eukaryota</taxon>
        <taxon>Metazoa</taxon>
        <taxon>Ecdysozoa</taxon>
        <taxon>Arthropoda</taxon>
        <taxon>Chelicerata</taxon>
        <taxon>Arachnida</taxon>
        <taxon>Araneae</taxon>
        <taxon>Araneomorphae</taxon>
        <taxon>Entelegynae</taxon>
        <taxon>Araneoidea</taxon>
        <taxon>Araneidae</taxon>
        <taxon>Araneus</taxon>
    </lineage>
</organism>
<dbReference type="OrthoDB" id="3263820at2759"/>
<dbReference type="AlphaFoldDB" id="A0A4Y2W969"/>
<evidence type="ECO:0000313" key="1">
    <source>
        <dbReference type="EMBL" id="GBO33699.1"/>
    </source>
</evidence>
<comment type="caution">
    <text evidence="1">The sequence shown here is derived from an EMBL/GenBank/DDBJ whole genome shotgun (WGS) entry which is preliminary data.</text>
</comment>
<proteinExistence type="predicted"/>
<evidence type="ECO:0008006" key="3">
    <source>
        <dbReference type="Google" id="ProtNLM"/>
    </source>
</evidence>
<dbReference type="EMBL" id="BGPR01057346">
    <property type="protein sequence ID" value="GBO33699.1"/>
    <property type="molecule type" value="Genomic_DNA"/>
</dbReference>
<accession>A0A4Y2W969</accession>